<dbReference type="EMBL" id="ML993594">
    <property type="protein sequence ID" value="KAF2167026.1"/>
    <property type="molecule type" value="Genomic_DNA"/>
</dbReference>
<feature type="region of interest" description="Disordered" evidence="1">
    <location>
        <begin position="1"/>
        <end position="24"/>
    </location>
</feature>
<proteinExistence type="predicted"/>
<feature type="region of interest" description="Disordered" evidence="1">
    <location>
        <begin position="150"/>
        <end position="174"/>
    </location>
</feature>
<dbReference type="GeneID" id="54565920"/>
<dbReference type="RefSeq" id="XP_033667915.1">
    <property type="nucleotide sequence ID" value="XM_033812648.1"/>
</dbReference>
<feature type="compositionally biased region" description="Basic and acidic residues" evidence="1">
    <location>
        <begin position="151"/>
        <end position="167"/>
    </location>
</feature>
<name>A0A6A6CNI4_ZASCE</name>
<gene>
    <name evidence="2" type="ORF">M409DRAFT_54241</name>
</gene>
<evidence type="ECO:0000313" key="2">
    <source>
        <dbReference type="EMBL" id="KAF2167026.1"/>
    </source>
</evidence>
<dbReference type="AlphaFoldDB" id="A0A6A6CNI4"/>
<reference evidence="2" key="1">
    <citation type="journal article" date="2020" name="Stud. Mycol.">
        <title>101 Dothideomycetes genomes: a test case for predicting lifestyles and emergence of pathogens.</title>
        <authorList>
            <person name="Haridas S."/>
            <person name="Albert R."/>
            <person name="Binder M."/>
            <person name="Bloem J."/>
            <person name="Labutti K."/>
            <person name="Salamov A."/>
            <person name="Andreopoulos B."/>
            <person name="Baker S."/>
            <person name="Barry K."/>
            <person name="Bills G."/>
            <person name="Bluhm B."/>
            <person name="Cannon C."/>
            <person name="Castanera R."/>
            <person name="Culley D."/>
            <person name="Daum C."/>
            <person name="Ezra D."/>
            <person name="Gonzalez J."/>
            <person name="Henrissat B."/>
            <person name="Kuo A."/>
            <person name="Liang C."/>
            <person name="Lipzen A."/>
            <person name="Lutzoni F."/>
            <person name="Magnuson J."/>
            <person name="Mondo S."/>
            <person name="Nolan M."/>
            <person name="Ohm R."/>
            <person name="Pangilinan J."/>
            <person name="Park H.-J."/>
            <person name="Ramirez L."/>
            <person name="Alfaro M."/>
            <person name="Sun H."/>
            <person name="Tritt A."/>
            <person name="Yoshinaga Y."/>
            <person name="Zwiers L.-H."/>
            <person name="Turgeon B."/>
            <person name="Goodwin S."/>
            <person name="Spatafora J."/>
            <person name="Crous P."/>
            <person name="Grigoriev I."/>
        </authorList>
    </citation>
    <scope>NUCLEOTIDE SEQUENCE</scope>
    <source>
        <strain evidence="2">ATCC 36951</strain>
    </source>
</reference>
<feature type="compositionally biased region" description="Pro residues" evidence="1">
    <location>
        <begin position="1"/>
        <end position="11"/>
    </location>
</feature>
<evidence type="ECO:0000313" key="3">
    <source>
        <dbReference type="Proteomes" id="UP000799537"/>
    </source>
</evidence>
<sequence>MALPSPPPNAPVGPRGYKRPPLSGRRCRICDRLLEADDRELCKHFQTQNAKPAIPLSDIDYNNEWGAYLGDVGEENIALRKALEDRRRRMPLATRSEVARSVESRWNAQIAGATHEAMAKPAEEQQPLPQIMAWIGELRRLIGALEAEEEQERRKKQLDEDFDKFMRETGGSGK</sequence>
<keyword evidence="3" id="KW-1185">Reference proteome</keyword>
<protein>
    <submittedName>
        <fullName evidence="2">Uncharacterized protein</fullName>
    </submittedName>
</protein>
<accession>A0A6A6CNI4</accession>
<dbReference type="Proteomes" id="UP000799537">
    <property type="component" value="Unassembled WGS sequence"/>
</dbReference>
<evidence type="ECO:0000256" key="1">
    <source>
        <dbReference type="SAM" id="MobiDB-lite"/>
    </source>
</evidence>
<organism evidence="2 3">
    <name type="scientific">Zasmidium cellare ATCC 36951</name>
    <dbReference type="NCBI Taxonomy" id="1080233"/>
    <lineage>
        <taxon>Eukaryota</taxon>
        <taxon>Fungi</taxon>
        <taxon>Dikarya</taxon>
        <taxon>Ascomycota</taxon>
        <taxon>Pezizomycotina</taxon>
        <taxon>Dothideomycetes</taxon>
        <taxon>Dothideomycetidae</taxon>
        <taxon>Mycosphaerellales</taxon>
        <taxon>Mycosphaerellaceae</taxon>
        <taxon>Zasmidium</taxon>
    </lineage>
</organism>